<dbReference type="InterPro" id="IPR001031">
    <property type="entry name" value="Thioesterase"/>
</dbReference>
<dbReference type="InterPro" id="IPR029058">
    <property type="entry name" value="AB_hydrolase_fold"/>
</dbReference>
<dbReference type="GO" id="GO:0016787">
    <property type="term" value="F:hydrolase activity"/>
    <property type="evidence" value="ECO:0007669"/>
    <property type="project" value="UniProtKB-KW"/>
</dbReference>
<dbReference type="RefSeq" id="WP_189944327.1">
    <property type="nucleotide sequence ID" value="NZ_BMSX01000048.1"/>
</dbReference>
<evidence type="ECO:0000256" key="2">
    <source>
        <dbReference type="ARBA" id="ARBA00022801"/>
    </source>
</evidence>
<evidence type="ECO:0000313" key="4">
    <source>
        <dbReference type="EMBL" id="GGR63937.1"/>
    </source>
</evidence>
<dbReference type="Pfam" id="PF00975">
    <property type="entry name" value="Thioesterase"/>
    <property type="match status" value="1"/>
</dbReference>
<feature type="domain" description="Thioesterase TesA-like" evidence="3">
    <location>
        <begin position="34"/>
        <end position="257"/>
    </location>
</feature>
<dbReference type="SUPFAM" id="SSF53474">
    <property type="entry name" value="alpha/beta-Hydrolases"/>
    <property type="match status" value="1"/>
</dbReference>
<protein>
    <submittedName>
        <fullName evidence="4">Oleoyl-ACP hydrolase</fullName>
    </submittedName>
</protein>
<comment type="similarity">
    <text evidence="1">Belongs to the thioesterase family.</text>
</comment>
<sequence length="279" mass="29902">MTASPGTRTGRPAADHDTWIRRYHRPRGNGPTLVCFPHAGGAATTYHSLSARLSARAEVLTVQYPGRQDRIQEPPVEEIGELADRIAEVLRPRLERPPVLFGHSMGSMVAYEVTLRLERMGGGLAPLGLIASGRAAPSVRQNHGLHLLDDAGMAAKMGELAGTPAALLDDPDLLALVIPALRADFRAVELYQDTSGSRTRCPISVYCGDEDVDVLRAGLDSWHDHTGSTCTTRLLPGGHFYLQSGEEQLAEAIGHDLTTFARDGGQLRRAGSADAKDGG</sequence>
<keyword evidence="2 4" id="KW-0378">Hydrolase</keyword>
<evidence type="ECO:0000256" key="1">
    <source>
        <dbReference type="ARBA" id="ARBA00007169"/>
    </source>
</evidence>
<comment type="caution">
    <text evidence="4">The sequence shown here is derived from an EMBL/GenBank/DDBJ whole genome shotgun (WGS) entry which is preliminary data.</text>
</comment>
<organism evidence="4 5">
    <name type="scientific">Streptomyces aurantiogriseus</name>
    <dbReference type="NCBI Taxonomy" id="66870"/>
    <lineage>
        <taxon>Bacteria</taxon>
        <taxon>Bacillati</taxon>
        <taxon>Actinomycetota</taxon>
        <taxon>Actinomycetes</taxon>
        <taxon>Kitasatosporales</taxon>
        <taxon>Streptomycetaceae</taxon>
        <taxon>Streptomyces</taxon>
    </lineage>
</organism>
<dbReference type="EMBL" id="BMSX01000048">
    <property type="protein sequence ID" value="GGR63937.1"/>
    <property type="molecule type" value="Genomic_DNA"/>
</dbReference>
<dbReference type="PANTHER" id="PTHR11487">
    <property type="entry name" value="THIOESTERASE"/>
    <property type="match status" value="1"/>
</dbReference>
<dbReference type="InterPro" id="IPR012223">
    <property type="entry name" value="TEII"/>
</dbReference>
<dbReference type="GO" id="GO:0008610">
    <property type="term" value="P:lipid biosynthetic process"/>
    <property type="evidence" value="ECO:0007669"/>
    <property type="project" value="TreeGrafter"/>
</dbReference>
<name>A0A918FPB3_9ACTN</name>
<accession>A0A918FPB3</accession>
<evidence type="ECO:0000259" key="3">
    <source>
        <dbReference type="SMART" id="SM00824"/>
    </source>
</evidence>
<proteinExistence type="inferred from homology"/>
<dbReference type="Gene3D" id="3.40.50.1820">
    <property type="entry name" value="alpha/beta hydrolase"/>
    <property type="match status" value="1"/>
</dbReference>
<dbReference type="PANTHER" id="PTHR11487:SF0">
    <property type="entry name" value="S-ACYL FATTY ACID SYNTHASE THIOESTERASE, MEDIUM CHAIN"/>
    <property type="match status" value="1"/>
</dbReference>
<dbReference type="InterPro" id="IPR020802">
    <property type="entry name" value="TesA-like"/>
</dbReference>
<gene>
    <name evidence="4" type="primary">rifR</name>
    <name evidence="4" type="ORF">GCM10010251_95720</name>
</gene>
<reference evidence="4" key="2">
    <citation type="submission" date="2020-09" db="EMBL/GenBank/DDBJ databases">
        <authorList>
            <person name="Sun Q."/>
            <person name="Ohkuma M."/>
        </authorList>
    </citation>
    <scope>NUCLEOTIDE SEQUENCE</scope>
    <source>
        <strain evidence="4">JCM 4346</strain>
    </source>
</reference>
<dbReference type="SMART" id="SM00824">
    <property type="entry name" value="PKS_TE"/>
    <property type="match status" value="1"/>
</dbReference>
<dbReference type="AlphaFoldDB" id="A0A918FPB3"/>
<reference evidence="4" key="1">
    <citation type="journal article" date="2014" name="Int. J. Syst. Evol. Microbiol.">
        <title>Complete genome sequence of Corynebacterium casei LMG S-19264T (=DSM 44701T), isolated from a smear-ripened cheese.</title>
        <authorList>
            <consortium name="US DOE Joint Genome Institute (JGI-PGF)"/>
            <person name="Walter F."/>
            <person name="Albersmeier A."/>
            <person name="Kalinowski J."/>
            <person name="Ruckert C."/>
        </authorList>
    </citation>
    <scope>NUCLEOTIDE SEQUENCE</scope>
    <source>
        <strain evidence="4">JCM 4346</strain>
    </source>
</reference>
<keyword evidence="5" id="KW-1185">Reference proteome</keyword>
<evidence type="ECO:0000313" key="5">
    <source>
        <dbReference type="Proteomes" id="UP000658320"/>
    </source>
</evidence>
<dbReference type="Proteomes" id="UP000658320">
    <property type="component" value="Unassembled WGS sequence"/>
</dbReference>